<accession>A0A4Y7KTE6</accession>
<organism evidence="1 2">
    <name type="scientific">Papaver somniferum</name>
    <name type="common">Opium poppy</name>
    <dbReference type="NCBI Taxonomy" id="3469"/>
    <lineage>
        <taxon>Eukaryota</taxon>
        <taxon>Viridiplantae</taxon>
        <taxon>Streptophyta</taxon>
        <taxon>Embryophyta</taxon>
        <taxon>Tracheophyta</taxon>
        <taxon>Spermatophyta</taxon>
        <taxon>Magnoliopsida</taxon>
        <taxon>Ranunculales</taxon>
        <taxon>Papaveraceae</taxon>
        <taxon>Papaveroideae</taxon>
        <taxon>Papaver</taxon>
    </lineage>
</organism>
<evidence type="ECO:0000313" key="2">
    <source>
        <dbReference type="Proteomes" id="UP000316621"/>
    </source>
</evidence>
<reference evidence="1 2" key="1">
    <citation type="journal article" date="2018" name="Science">
        <title>The opium poppy genome and morphinan production.</title>
        <authorList>
            <person name="Guo L."/>
            <person name="Winzer T."/>
            <person name="Yang X."/>
            <person name="Li Y."/>
            <person name="Ning Z."/>
            <person name="He Z."/>
            <person name="Teodor R."/>
            <person name="Lu Y."/>
            <person name="Bowser T.A."/>
            <person name="Graham I.A."/>
            <person name="Ye K."/>
        </authorList>
    </citation>
    <scope>NUCLEOTIDE SEQUENCE [LARGE SCALE GENOMIC DNA]</scope>
    <source>
        <strain evidence="2">cv. HN1</strain>
        <tissue evidence="1">Leaves</tissue>
    </source>
</reference>
<dbReference type="AlphaFoldDB" id="A0A4Y7KTE6"/>
<dbReference type="Gramene" id="RZC75229">
    <property type="protein sequence ID" value="RZC75229"/>
    <property type="gene ID" value="C5167_050712"/>
</dbReference>
<dbReference type="Proteomes" id="UP000316621">
    <property type="component" value="Chromosome 8"/>
</dbReference>
<sequence>MCLRGLEFLLTPATQTGLENISPISGVFVIMVTEIPQCQMSEGLQNLDEPKPGKNPCTYYCNIGKSSYALAEIKLTWPR</sequence>
<keyword evidence="2" id="KW-1185">Reference proteome</keyword>
<evidence type="ECO:0000313" key="1">
    <source>
        <dbReference type="EMBL" id="RZC75229.1"/>
    </source>
</evidence>
<name>A0A4Y7KTE6_PAPSO</name>
<protein>
    <submittedName>
        <fullName evidence="1">Uncharacterized protein</fullName>
    </submittedName>
</protein>
<gene>
    <name evidence="1" type="ORF">C5167_050712</name>
</gene>
<proteinExistence type="predicted"/>
<dbReference type="EMBL" id="CM010722">
    <property type="protein sequence ID" value="RZC75229.1"/>
    <property type="molecule type" value="Genomic_DNA"/>
</dbReference>